<dbReference type="EMBL" id="KZ995391">
    <property type="protein sequence ID" value="RKO90770.1"/>
    <property type="molecule type" value="Genomic_DNA"/>
</dbReference>
<sequence length="226" mass="24688">MTIHHHARLLLTYRHLSDPASQPARTADIEVPIILYVAPTLTFDDEDEDEELLDEDVPAKAVEPPSYEAEDEVDGPPAYADESEGVRRRRTQHHSAEEARGALNPEQFKSPVMVHAREATEATAGVGGSGDARVEEKGFNTVSMGSAAVVLLFFTNVSVTFFLNIPIGRRWWTHNWKPLTDAESGVERSRSISASQPPASFHSLSPALLSQLPAHPSLSPLVPPPS</sequence>
<dbReference type="AlphaFoldDB" id="A0A4P9WI24"/>
<organism evidence="3 4">
    <name type="scientific">Blyttiomyces helicus</name>
    <dbReference type="NCBI Taxonomy" id="388810"/>
    <lineage>
        <taxon>Eukaryota</taxon>
        <taxon>Fungi</taxon>
        <taxon>Fungi incertae sedis</taxon>
        <taxon>Chytridiomycota</taxon>
        <taxon>Chytridiomycota incertae sedis</taxon>
        <taxon>Chytridiomycetes</taxon>
        <taxon>Chytridiomycetes incertae sedis</taxon>
        <taxon>Blyttiomyces</taxon>
    </lineage>
</organism>
<keyword evidence="2" id="KW-1133">Transmembrane helix</keyword>
<reference evidence="4" key="1">
    <citation type="journal article" date="2018" name="Nat. Microbiol.">
        <title>Leveraging single-cell genomics to expand the fungal tree of life.</title>
        <authorList>
            <person name="Ahrendt S.R."/>
            <person name="Quandt C.A."/>
            <person name="Ciobanu D."/>
            <person name="Clum A."/>
            <person name="Salamov A."/>
            <person name="Andreopoulos B."/>
            <person name="Cheng J.F."/>
            <person name="Woyke T."/>
            <person name="Pelin A."/>
            <person name="Henrissat B."/>
            <person name="Reynolds N.K."/>
            <person name="Benny G.L."/>
            <person name="Smith M.E."/>
            <person name="James T.Y."/>
            <person name="Grigoriev I.V."/>
        </authorList>
    </citation>
    <scope>NUCLEOTIDE SEQUENCE [LARGE SCALE GENOMIC DNA]</scope>
</reference>
<protein>
    <submittedName>
        <fullName evidence="3">Uncharacterized protein</fullName>
    </submittedName>
</protein>
<feature type="compositionally biased region" description="Acidic residues" evidence="1">
    <location>
        <begin position="47"/>
        <end position="56"/>
    </location>
</feature>
<accession>A0A4P9WI24</accession>
<evidence type="ECO:0000256" key="1">
    <source>
        <dbReference type="SAM" id="MobiDB-lite"/>
    </source>
</evidence>
<keyword evidence="4" id="KW-1185">Reference proteome</keyword>
<feature type="region of interest" description="Disordered" evidence="1">
    <location>
        <begin position="47"/>
        <end position="107"/>
    </location>
</feature>
<proteinExistence type="predicted"/>
<evidence type="ECO:0000256" key="2">
    <source>
        <dbReference type="SAM" id="Phobius"/>
    </source>
</evidence>
<evidence type="ECO:0000313" key="3">
    <source>
        <dbReference type="EMBL" id="RKO90770.1"/>
    </source>
</evidence>
<evidence type="ECO:0000313" key="4">
    <source>
        <dbReference type="Proteomes" id="UP000269721"/>
    </source>
</evidence>
<keyword evidence="2" id="KW-0472">Membrane</keyword>
<name>A0A4P9WI24_9FUNG</name>
<keyword evidence="2" id="KW-0812">Transmembrane</keyword>
<feature type="transmembrane region" description="Helical" evidence="2">
    <location>
        <begin position="147"/>
        <end position="167"/>
    </location>
</feature>
<gene>
    <name evidence="3" type="ORF">BDK51DRAFT_31345</name>
</gene>
<dbReference type="Proteomes" id="UP000269721">
    <property type="component" value="Unassembled WGS sequence"/>
</dbReference>